<gene>
    <name evidence="1" type="ORF">K6K13_08995</name>
</gene>
<reference evidence="1 2" key="1">
    <citation type="submission" date="2021-08" db="EMBL/GenBank/DDBJ databases">
        <title>Culture and genomic analysis of Symbiopectobacterium purcellii sp. nov. gen. nov., isolated from the leafhopper Empoasca decipiens.</title>
        <authorList>
            <person name="Nadal-Jimenez P."/>
            <person name="Siozios S."/>
            <person name="Halliday N."/>
            <person name="Camara M."/>
            <person name="Hurst G.D.D."/>
        </authorList>
    </citation>
    <scope>NUCLEOTIDE SEQUENCE [LARGE SCALE GENOMIC DNA]</scope>
    <source>
        <strain evidence="1 2">SyEd1</strain>
    </source>
</reference>
<keyword evidence="2" id="KW-1185">Reference proteome</keyword>
<proteinExistence type="predicted"/>
<organism evidence="1 2">
    <name type="scientific">Symbiopectobacterium purcellii</name>
    <dbReference type="NCBI Taxonomy" id="2871826"/>
    <lineage>
        <taxon>Bacteria</taxon>
        <taxon>Pseudomonadati</taxon>
        <taxon>Pseudomonadota</taxon>
        <taxon>Gammaproteobacteria</taxon>
        <taxon>Enterobacterales</taxon>
        <taxon>Enterobacteriaceae</taxon>
    </lineage>
</organism>
<sequence length="82" mass="9671">MPEQLELFAVPNPCRGVCQTDARGYCLGCFRSRSERFSWGEMSDTQKQDVLRLCRHREKRMVRSEKATLNSEWQQPSLFNDE</sequence>
<dbReference type="EMBL" id="CP081864">
    <property type="protein sequence ID" value="QZN97444.1"/>
    <property type="molecule type" value="Genomic_DNA"/>
</dbReference>
<dbReference type="PANTHER" id="PTHR35175">
    <property type="entry name" value="DUF1289 DOMAIN-CONTAINING PROTEIN"/>
    <property type="match status" value="1"/>
</dbReference>
<dbReference type="Pfam" id="PF06945">
    <property type="entry name" value="DUF1289"/>
    <property type="match status" value="1"/>
</dbReference>
<dbReference type="InterPro" id="IPR010710">
    <property type="entry name" value="DUF1289"/>
</dbReference>
<dbReference type="PANTHER" id="PTHR35175:SF1">
    <property type="entry name" value="OXIDOREDUCTASE"/>
    <property type="match status" value="1"/>
</dbReference>
<dbReference type="Proteomes" id="UP000825886">
    <property type="component" value="Chromosome"/>
</dbReference>
<dbReference type="RefSeq" id="WP_222160482.1">
    <property type="nucleotide sequence ID" value="NZ_CP081864.1"/>
</dbReference>
<evidence type="ECO:0000313" key="1">
    <source>
        <dbReference type="EMBL" id="QZN97444.1"/>
    </source>
</evidence>
<accession>A0ABX9AQH6</accession>
<evidence type="ECO:0000313" key="2">
    <source>
        <dbReference type="Proteomes" id="UP000825886"/>
    </source>
</evidence>
<name>A0ABX9AQH6_9ENTR</name>
<protein>
    <submittedName>
        <fullName evidence="1">DUF1289 domain-containing protein</fullName>
    </submittedName>
</protein>